<accession>A0A6P4Y1Y6</accession>
<dbReference type="InterPro" id="IPR026845">
    <property type="entry name" value="NXPH/NXPE"/>
</dbReference>
<dbReference type="Gene3D" id="2.60.40.10">
    <property type="entry name" value="Immunoglobulins"/>
    <property type="match status" value="1"/>
</dbReference>
<dbReference type="RefSeq" id="XP_019622955.1">
    <property type="nucleotide sequence ID" value="XM_019767396.1"/>
</dbReference>
<dbReference type="AlphaFoldDB" id="A0A6P4Y1Y6"/>
<keyword evidence="2" id="KW-0812">Transmembrane</keyword>
<sequence>MLEKRGGYIAGFLGCSLFSLLCTGMIFQGQTWMVDNSRVGEIATSRVENPGTSLEHPLESKQSMVASAWSQKRDHIDMSEVTTAEHMLIGVINPRTVYQVGDTLVVRIVARDAKGRQKTNGGDFLLAKLCTTAKSRVKACTAGQVTDRGNGVYIARFFLSWPGSLAISVRLGHSSESVEVLKRIRDNFLDRRVTKCSFVDEISGEEEWVHCTFSRNDSINPRDICDYSRSIPNATWYCQRPTRVKACQSITACNRDYPASLKLHETMVTASEAALFNSTLANLDVPNKVKITVKGNRIRDGVEGKTLPPCGPQLAESSSEGYWYNKTWHSLRCKPLRIHSSPLDYKCLRNKSITILGDSTGRQYFGYLEDLVQKITAQLPEGKREWERKHKSMKVDFVFHTFPRNHGTPALQVRYLKYVADEVDRIVGGPNMMVVLCFWAHYNAEPLETFRSRVWGIRYAIERLLNRYPDTKIVWRTGAMQGHVKLEHFLENSNWYTHQLIHEAKQILGDLNIFILDVWEMSLCEEPFYSLHPGPDIIKGHVEMMLSYLCSN</sequence>
<dbReference type="PANTHER" id="PTHR16165">
    <property type="entry name" value="NXPE FAMILY MEMBER"/>
    <property type="match status" value="1"/>
</dbReference>
<comment type="similarity">
    <text evidence="1">Belongs to the NXPE family.</text>
</comment>
<evidence type="ECO:0000256" key="2">
    <source>
        <dbReference type="SAM" id="Phobius"/>
    </source>
</evidence>
<reference evidence="5" key="1">
    <citation type="submission" date="2025-08" db="UniProtKB">
        <authorList>
            <consortium name="RefSeq"/>
        </authorList>
    </citation>
    <scope>IDENTIFICATION</scope>
    <source>
        <tissue evidence="5">Gonad</tissue>
    </source>
</reference>
<dbReference type="PANTHER" id="PTHR16165:SF5">
    <property type="entry name" value="NXPE FAMILY MEMBER 3"/>
    <property type="match status" value="1"/>
</dbReference>
<dbReference type="KEGG" id="bbel:109469008"/>
<keyword evidence="2" id="KW-0472">Membrane</keyword>
<gene>
    <name evidence="5" type="primary">LOC109469008</name>
</gene>
<dbReference type="Pfam" id="PF24536">
    <property type="entry name" value="NXPE4_C"/>
    <property type="match status" value="1"/>
</dbReference>
<feature type="transmembrane region" description="Helical" evidence="2">
    <location>
        <begin position="7"/>
        <end position="27"/>
    </location>
</feature>
<dbReference type="SUPFAM" id="SSF81296">
    <property type="entry name" value="E set domains"/>
    <property type="match status" value="1"/>
</dbReference>
<evidence type="ECO:0000259" key="3">
    <source>
        <dbReference type="Pfam" id="PF24536"/>
    </source>
</evidence>
<organism evidence="4 5">
    <name type="scientific">Branchiostoma belcheri</name>
    <name type="common">Amphioxus</name>
    <dbReference type="NCBI Taxonomy" id="7741"/>
    <lineage>
        <taxon>Eukaryota</taxon>
        <taxon>Metazoa</taxon>
        <taxon>Chordata</taxon>
        <taxon>Cephalochordata</taxon>
        <taxon>Leptocardii</taxon>
        <taxon>Amphioxiformes</taxon>
        <taxon>Branchiostomatidae</taxon>
        <taxon>Branchiostoma</taxon>
    </lineage>
</organism>
<dbReference type="OrthoDB" id="8675562at2759"/>
<dbReference type="Proteomes" id="UP000515135">
    <property type="component" value="Unplaced"/>
</dbReference>
<evidence type="ECO:0000313" key="4">
    <source>
        <dbReference type="Proteomes" id="UP000515135"/>
    </source>
</evidence>
<dbReference type="GeneID" id="109469008"/>
<feature type="domain" description="NXPE C-terminal" evidence="3">
    <location>
        <begin position="328"/>
        <end position="550"/>
    </location>
</feature>
<dbReference type="InterPro" id="IPR013783">
    <property type="entry name" value="Ig-like_fold"/>
</dbReference>
<protein>
    <submittedName>
        <fullName evidence="5">NXPE family member 1-like</fullName>
    </submittedName>
</protein>
<name>A0A6P4Y1Y6_BRABE</name>
<keyword evidence="2" id="KW-1133">Transmembrane helix</keyword>
<dbReference type="Pfam" id="PF06312">
    <property type="entry name" value="Neurexophilin"/>
    <property type="match status" value="1"/>
</dbReference>
<evidence type="ECO:0000256" key="1">
    <source>
        <dbReference type="ARBA" id="ARBA00005431"/>
    </source>
</evidence>
<dbReference type="InterPro" id="IPR057106">
    <property type="entry name" value="NXPE4_C"/>
</dbReference>
<dbReference type="InterPro" id="IPR014756">
    <property type="entry name" value="Ig_E-set"/>
</dbReference>
<proteinExistence type="inferred from homology"/>
<evidence type="ECO:0000313" key="5">
    <source>
        <dbReference type="RefSeq" id="XP_019622955.1"/>
    </source>
</evidence>
<keyword evidence="4" id="KW-1185">Reference proteome</keyword>